<organism evidence="1">
    <name type="scientific">invertebrate metagenome</name>
    <dbReference type="NCBI Taxonomy" id="1711999"/>
    <lineage>
        <taxon>unclassified sequences</taxon>
        <taxon>metagenomes</taxon>
        <taxon>organismal metagenomes</taxon>
    </lineage>
</organism>
<protein>
    <submittedName>
        <fullName evidence="1">Uncharacterized protein</fullName>
    </submittedName>
</protein>
<name>A0A484H5F8_9ZZZZ</name>
<accession>A0A484H5F8</accession>
<dbReference type="AlphaFoldDB" id="A0A484H5F8"/>
<evidence type="ECO:0000313" key="1">
    <source>
        <dbReference type="EMBL" id="VBB68694.1"/>
    </source>
</evidence>
<gene>
    <name evidence="1" type="ORF">RIEGSTA812A_PEG_167</name>
</gene>
<reference evidence="1" key="1">
    <citation type="submission" date="2018-10" db="EMBL/GenBank/DDBJ databases">
        <authorList>
            <person name="Gruber-Vodicka H."/>
            <person name="Jaeckle O."/>
        </authorList>
    </citation>
    <scope>NUCLEOTIDE SEQUENCE</scope>
</reference>
<dbReference type="EMBL" id="LR026963">
    <property type="protein sequence ID" value="VBB68694.1"/>
    <property type="molecule type" value="Genomic_DNA"/>
</dbReference>
<proteinExistence type="predicted"/>
<sequence>MVKSGLPCQQVSLRENESVEVAQDRTGCVHFPTGSLELLTDLTEHGHTATVA</sequence>